<dbReference type="AlphaFoldDB" id="A0A5J4RJ32"/>
<comment type="caution">
    <text evidence="1">The sequence shown here is derived from an EMBL/GenBank/DDBJ whole genome shotgun (WGS) entry which is preliminary data.</text>
</comment>
<evidence type="ECO:0000313" key="2">
    <source>
        <dbReference type="Proteomes" id="UP000324800"/>
    </source>
</evidence>
<sequence>MTKKLSDTLVSLGNQMRVLDSFDLPDKNSK</sequence>
<accession>A0A5J4RJ32</accession>
<dbReference type="Proteomes" id="UP000324800">
    <property type="component" value="Unassembled WGS sequence"/>
</dbReference>
<evidence type="ECO:0000313" key="1">
    <source>
        <dbReference type="EMBL" id="KAA6333628.1"/>
    </source>
</evidence>
<name>A0A5J4RJ32_9EUKA</name>
<dbReference type="EMBL" id="SNRW01042150">
    <property type="protein sequence ID" value="KAA6333628.1"/>
    <property type="molecule type" value="Genomic_DNA"/>
</dbReference>
<organism evidence="1 2">
    <name type="scientific">Streblomastix strix</name>
    <dbReference type="NCBI Taxonomy" id="222440"/>
    <lineage>
        <taxon>Eukaryota</taxon>
        <taxon>Metamonada</taxon>
        <taxon>Preaxostyla</taxon>
        <taxon>Oxymonadida</taxon>
        <taxon>Streblomastigidae</taxon>
        <taxon>Streblomastix</taxon>
    </lineage>
</organism>
<reference evidence="1 2" key="1">
    <citation type="submission" date="2019-03" db="EMBL/GenBank/DDBJ databases">
        <title>Single cell metagenomics reveals metabolic interactions within the superorganism composed of flagellate Streblomastix strix and complex community of Bacteroidetes bacteria on its surface.</title>
        <authorList>
            <person name="Treitli S.C."/>
            <person name="Kolisko M."/>
            <person name="Husnik F."/>
            <person name="Keeling P."/>
            <person name="Hampl V."/>
        </authorList>
    </citation>
    <scope>NUCLEOTIDE SEQUENCE [LARGE SCALE GENOMIC DNA]</scope>
    <source>
        <strain evidence="1">ST1C</strain>
    </source>
</reference>
<gene>
    <name evidence="1" type="ORF">EZS28_053147</name>
</gene>
<protein>
    <submittedName>
        <fullName evidence="1">Uncharacterized protein</fullName>
    </submittedName>
</protein>
<feature type="non-terminal residue" evidence="1">
    <location>
        <position position="30"/>
    </location>
</feature>
<proteinExistence type="predicted"/>